<feature type="compositionally biased region" description="Basic and acidic residues" evidence="1">
    <location>
        <begin position="22"/>
        <end position="32"/>
    </location>
</feature>
<feature type="compositionally biased region" description="Low complexity" evidence="1">
    <location>
        <begin position="42"/>
        <end position="60"/>
    </location>
</feature>
<reference evidence="2 3" key="1">
    <citation type="submission" date="2013-12" db="EMBL/GenBank/DDBJ databases">
        <title>Draft genome of the parsitic nematode Ancylostoma duodenale.</title>
        <authorList>
            <person name="Mitreva M."/>
        </authorList>
    </citation>
    <scope>NUCLEOTIDE SEQUENCE [LARGE SCALE GENOMIC DNA]</scope>
    <source>
        <strain evidence="2 3">Zhejiang</strain>
    </source>
</reference>
<keyword evidence="3" id="KW-1185">Reference proteome</keyword>
<dbReference type="Proteomes" id="UP000054047">
    <property type="component" value="Unassembled WGS sequence"/>
</dbReference>
<evidence type="ECO:0000256" key="1">
    <source>
        <dbReference type="SAM" id="MobiDB-lite"/>
    </source>
</evidence>
<dbReference type="AlphaFoldDB" id="A0A0C2FMZ0"/>
<sequence length="93" mass="10188">RNTCSFERRLLDHQRLPALTSTEKKRTSKSSEEDSAYAGFGSTSPASSTQSSMSLQSTSSKNPRKIPGKADFLELLSSSLTHTFALFWAISVT</sequence>
<name>A0A0C2FMZ0_9BILA</name>
<feature type="non-terminal residue" evidence="2">
    <location>
        <position position="93"/>
    </location>
</feature>
<evidence type="ECO:0000313" key="3">
    <source>
        <dbReference type="Proteomes" id="UP000054047"/>
    </source>
</evidence>
<feature type="region of interest" description="Disordered" evidence="1">
    <location>
        <begin position="15"/>
        <end position="65"/>
    </location>
</feature>
<gene>
    <name evidence="2" type="ORF">ANCDUO_21845</name>
</gene>
<feature type="non-terminal residue" evidence="2">
    <location>
        <position position="1"/>
    </location>
</feature>
<protein>
    <submittedName>
        <fullName evidence="2">Uncharacterized protein</fullName>
    </submittedName>
</protein>
<proteinExistence type="predicted"/>
<organism evidence="2 3">
    <name type="scientific">Ancylostoma duodenale</name>
    <dbReference type="NCBI Taxonomy" id="51022"/>
    <lineage>
        <taxon>Eukaryota</taxon>
        <taxon>Metazoa</taxon>
        <taxon>Ecdysozoa</taxon>
        <taxon>Nematoda</taxon>
        <taxon>Chromadorea</taxon>
        <taxon>Rhabditida</taxon>
        <taxon>Rhabditina</taxon>
        <taxon>Rhabditomorpha</taxon>
        <taxon>Strongyloidea</taxon>
        <taxon>Ancylostomatidae</taxon>
        <taxon>Ancylostomatinae</taxon>
        <taxon>Ancylostoma</taxon>
    </lineage>
</organism>
<evidence type="ECO:0000313" key="2">
    <source>
        <dbReference type="EMBL" id="KIH48089.1"/>
    </source>
</evidence>
<dbReference type="EMBL" id="KN762725">
    <property type="protein sequence ID" value="KIH48089.1"/>
    <property type="molecule type" value="Genomic_DNA"/>
</dbReference>
<accession>A0A0C2FMZ0</accession>